<keyword evidence="1" id="KW-0808">Transferase</keyword>
<dbReference type="GO" id="GO:0016773">
    <property type="term" value="F:phosphotransferase activity, alcohol group as acceptor"/>
    <property type="evidence" value="ECO:0007669"/>
    <property type="project" value="InterPro"/>
</dbReference>
<dbReference type="EMBL" id="SNYN01000002">
    <property type="protein sequence ID" value="TDQ54325.1"/>
    <property type="molecule type" value="Genomic_DNA"/>
</dbReference>
<evidence type="ECO:0000313" key="1">
    <source>
        <dbReference type="EMBL" id="TDQ54325.1"/>
    </source>
</evidence>
<dbReference type="Proteomes" id="UP000295281">
    <property type="component" value="Unassembled WGS sequence"/>
</dbReference>
<evidence type="ECO:0000313" key="2">
    <source>
        <dbReference type="Proteomes" id="UP000295281"/>
    </source>
</evidence>
<keyword evidence="1" id="KW-0418">Kinase</keyword>
<organism evidence="1 2">
    <name type="scientific">Actinorugispora endophytica</name>
    <dbReference type="NCBI Taxonomy" id="1605990"/>
    <lineage>
        <taxon>Bacteria</taxon>
        <taxon>Bacillati</taxon>
        <taxon>Actinomycetota</taxon>
        <taxon>Actinomycetes</taxon>
        <taxon>Streptosporangiales</taxon>
        <taxon>Nocardiopsidaceae</taxon>
        <taxon>Actinorugispora</taxon>
    </lineage>
</organism>
<dbReference type="OrthoDB" id="3638028at2"/>
<dbReference type="InterPro" id="IPR006748">
    <property type="entry name" value="NH2Glyco/OHUrea_AB-resist_kin"/>
</dbReference>
<dbReference type="GO" id="GO:0016301">
    <property type="term" value="F:kinase activity"/>
    <property type="evidence" value="ECO:0007669"/>
    <property type="project" value="UniProtKB-KW"/>
</dbReference>
<dbReference type="AlphaFoldDB" id="A0A4R6V642"/>
<dbReference type="RefSeq" id="WP_133740316.1">
    <property type="nucleotide sequence ID" value="NZ_SNYN01000002.1"/>
</dbReference>
<proteinExistence type="predicted"/>
<gene>
    <name evidence="1" type="ORF">EV190_102159</name>
</gene>
<reference evidence="1 2" key="1">
    <citation type="submission" date="2019-03" db="EMBL/GenBank/DDBJ databases">
        <title>Genomic Encyclopedia of Type Strains, Phase IV (KMG-IV): sequencing the most valuable type-strain genomes for metagenomic binning, comparative biology and taxonomic classification.</title>
        <authorList>
            <person name="Goeker M."/>
        </authorList>
    </citation>
    <scope>NUCLEOTIDE SEQUENCE [LARGE SCALE GENOMIC DNA]</scope>
    <source>
        <strain evidence="1 2">DSM 46770</strain>
    </source>
</reference>
<dbReference type="GO" id="GO:0019748">
    <property type="term" value="P:secondary metabolic process"/>
    <property type="evidence" value="ECO:0007669"/>
    <property type="project" value="InterPro"/>
</dbReference>
<name>A0A4R6V642_9ACTN</name>
<dbReference type="Pfam" id="PF04655">
    <property type="entry name" value="APH_6_hur"/>
    <property type="match status" value="1"/>
</dbReference>
<comment type="caution">
    <text evidence="1">The sequence shown here is derived from an EMBL/GenBank/DDBJ whole genome shotgun (WGS) entry which is preliminary data.</text>
</comment>
<keyword evidence="2" id="KW-1185">Reference proteome</keyword>
<accession>A0A4R6V642</accession>
<dbReference type="SUPFAM" id="SSF56112">
    <property type="entry name" value="Protein kinase-like (PK-like)"/>
    <property type="match status" value="1"/>
</dbReference>
<dbReference type="InterPro" id="IPR011009">
    <property type="entry name" value="Kinase-like_dom_sf"/>
</dbReference>
<sequence>MSAPVPFDVPDAFAASYGASGAEARAWVAGLPRLGGEFLDRWGLRPDGPAAHGMASLVLPVLRGDGTPAVLKLQQPREETAGASAGLRAWGGDGIVRLLDDDERSGVQLLERLDASRPLSSVPEGRVAVRVLAELMARLSSVPAPQGLRRLSDVAAAMLEQASRAVSALRDPAEQRLVRTCASAVAELVDDPGDRLLHWDLHYDNVLAGEREPWLAIDPEPLAGDPGFELLPALDNRWDEAVAAGDPARVVLYRFDLLTEALGLDRRRAVGWTLGRVLQNALWDVEDGRSALEPVQVAIATTLLGRSAR</sequence>
<protein>
    <submittedName>
        <fullName evidence="1">Streptomycin 6-kinase</fullName>
    </submittedName>
</protein>